<dbReference type="RefSeq" id="WP_190348886.1">
    <property type="nucleotide sequence ID" value="NZ_JACJPY010000001.1"/>
</dbReference>
<reference evidence="1" key="2">
    <citation type="submission" date="2020-08" db="EMBL/GenBank/DDBJ databases">
        <authorList>
            <person name="Chen M."/>
            <person name="Teng W."/>
            <person name="Zhao L."/>
            <person name="Hu C."/>
            <person name="Zhou Y."/>
            <person name="Han B."/>
            <person name="Song L."/>
            <person name="Shu W."/>
        </authorList>
    </citation>
    <scope>NUCLEOTIDE SEQUENCE</scope>
    <source>
        <strain evidence="1">FACHB-1277</strain>
    </source>
</reference>
<accession>A0A926UR68</accession>
<dbReference type="EMBL" id="JACJPY010000001">
    <property type="protein sequence ID" value="MBD2148540.1"/>
    <property type="molecule type" value="Genomic_DNA"/>
</dbReference>
<comment type="caution">
    <text evidence="1">The sequence shown here is derived from an EMBL/GenBank/DDBJ whole genome shotgun (WGS) entry which is preliminary data.</text>
</comment>
<organism evidence="1 2">
    <name type="scientific">Pseudanabaena cinerea FACHB-1277</name>
    <dbReference type="NCBI Taxonomy" id="2949581"/>
    <lineage>
        <taxon>Bacteria</taxon>
        <taxon>Bacillati</taxon>
        <taxon>Cyanobacteriota</taxon>
        <taxon>Cyanophyceae</taxon>
        <taxon>Pseudanabaenales</taxon>
        <taxon>Pseudanabaenaceae</taxon>
        <taxon>Pseudanabaena</taxon>
        <taxon>Pseudanabaena cinerea</taxon>
    </lineage>
</organism>
<dbReference type="Proteomes" id="UP000631421">
    <property type="component" value="Unassembled WGS sequence"/>
</dbReference>
<evidence type="ECO:0000313" key="2">
    <source>
        <dbReference type="Proteomes" id="UP000631421"/>
    </source>
</evidence>
<keyword evidence="2" id="KW-1185">Reference proteome</keyword>
<gene>
    <name evidence="1" type="ORF">H6F44_00095</name>
</gene>
<name>A0A926UR68_9CYAN</name>
<protein>
    <submittedName>
        <fullName evidence="1">Uncharacterized protein</fullName>
    </submittedName>
</protein>
<evidence type="ECO:0000313" key="1">
    <source>
        <dbReference type="EMBL" id="MBD2148540.1"/>
    </source>
</evidence>
<dbReference type="AlphaFoldDB" id="A0A926UR68"/>
<proteinExistence type="predicted"/>
<reference evidence="1" key="1">
    <citation type="journal article" date="2015" name="ISME J.">
        <title>Draft Genome Sequence of Streptomyces incarnatus NRRL8089, which Produces the Nucleoside Antibiotic Sinefungin.</title>
        <authorList>
            <person name="Oshima K."/>
            <person name="Hattori M."/>
            <person name="Shimizu H."/>
            <person name="Fukuda K."/>
            <person name="Nemoto M."/>
            <person name="Inagaki K."/>
            <person name="Tamura T."/>
        </authorList>
    </citation>
    <scope>NUCLEOTIDE SEQUENCE</scope>
    <source>
        <strain evidence="1">FACHB-1277</strain>
    </source>
</reference>
<sequence length="110" mass="13047">MAQTEIQSQRESQQVSDLLAIDELCDQLWQIAQNHKDNPHELLSILRTLEKVHKDIRDDLFQPALPISRHELFNLLRDIETNGGWPHIYRMKINEICRYLEQTEETSKPQ</sequence>